<feature type="transmembrane region" description="Helical" evidence="18">
    <location>
        <begin position="6"/>
        <end position="23"/>
    </location>
</feature>
<organism evidence="24 25">
    <name type="scientific">Maridesulfovibrio salexigens (strain ATCC 14822 / DSM 2638 / NCIMB 8403 / VKM B-1763)</name>
    <name type="common">Desulfovibrio salexigens</name>
    <dbReference type="NCBI Taxonomy" id="526222"/>
    <lineage>
        <taxon>Bacteria</taxon>
        <taxon>Pseudomonadati</taxon>
        <taxon>Thermodesulfobacteriota</taxon>
        <taxon>Desulfovibrionia</taxon>
        <taxon>Desulfovibrionales</taxon>
        <taxon>Desulfovibrionaceae</taxon>
        <taxon>Maridesulfovibrio</taxon>
    </lineage>
</organism>
<evidence type="ECO:0000256" key="15">
    <source>
        <dbReference type="ARBA" id="ARBA00070616"/>
    </source>
</evidence>
<dbReference type="Pfam" id="PF01627">
    <property type="entry name" value="Hpt"/>
    <property type="match status" value="1"/>
</dbReference>
<keyword evidence="25" id="KW-1185">Reference proteome</keyword>
<dbReference type="PROSITE" id="PS50110">
    <property type="entry name" value="RESPONSE_REGULATORY"/>
    <property type="match status" value="1"/>
</dbReference>
<evidence type="ECO:0000259" key="20">
    <source>
        <dbReference type="PROSITE" id="PS50110"/>
    </source>
</evidence>
<evidence type="ECO:0000256" key="13">
    <source>
        <dbReference type="ARBA" id="ARBA00023136"/>
    </source>
</evidence>
<reference evidence="24 25" key="1">
    <citation type="submission" date="2009-06" db="EMBL/GenBank/DDBJ databases">
        <title>Complete sequence of Desulfovibrio salexigens DSM 2638.</title>
        <authorList>
            <consortium name="US DOE Joint Genome Institute"/>
            <person name="Lucas S."/>
            <person name="Copeland A."/>
            <person name="Lapidus A."/>
            <person name="Glavina del Rio T."/>
            <person name="Tice H."/>
            <person name="Bruce D."/>
            <person name="Goodwin L."/>
            <person name="Pitluck S."/>
            <person name="Munk A.C."/>
            <person name="Brettin T."/>
            <person name="Detter J.C."/>
            <person name="Han C."/>
            <person name="Tapia R."/>
            <person name="Larimer F."/>
            <person name="Land M."/>
            <person name="Hauser L."/>
            <person name="Kyrpides N."/>
            <person name="Anderson I."/>
            <person name="Wall J.D."/>
            <person name="Arkin A.P."/>
            <person name="Dehal P."/>
            <person name="Chivian D."/>
            <person name="Giles B."/>
            <person name="Hazen T.C."/>
        </authorList>
    </citation>
    <scope>NUCLEOTIDE SEQUENCE [LARGE SCALE GENOMIC DNA]</scope>
    <source>
        <strain evidence="25">ATCC 14822 / DSM 2638 / NCIMB 8403 / VKM B-1763</strain>
    </source>
</reference>
<gene>
    <name evidence="24" type="ordered locus">Desal_3263</name>
</gene>
<feature type="domain" description="PAC" evidence="22">
    <location>
        <begin position="417"/>
        <end position="469"/>
    </location>
</feature>
<dbReference type="Gene3D" id="3.30.450.20">
    <property type="entry name" value="PAS domain"/>
    <property type="match status" value="2"/>
</dbReference>
<evidence type="ECO:0000256" key="12">
    <source>
        <dbReference type="ARBA" id="ARBA00023012"/>
    </source>
</evidence>
<protein>
    <recommendedName>
        <fullName evidence="15">Sensor protein FixL</fullName>
        <ecNumber evidence="3">2.7.13.3</ecNumber>
    </recommendedName>
</protein>
<dbReference type="PROSITE" id="PS50894">
    <property type="entry name" value="HPT"/>
    <property type="match status" value="1"/>
</dbReference>
<dbReference type="Pfam" id="PF00072">
    <property type="entry name" value="Response_reg"/>
    <property type="match status" value="1"/>
</dbReference>
<dbReference type="CDD" id="cd00130">
    <property type="entry name" value="PAS"/>
    <property type="match status" value="2"/>
</dbReference>
<feature type="domain" description="PAS" evidence="21">
    <location>
        <begin position="226"/>
        <end position="289"/>
    </location>
</feature>
<dbReference type="FunFam" id="3.30.565.10:FF:000078">
    <property type="entry name" value="Two-component sensor histidine kinase"/>
    <property type="match status" value="1"/>
</dbReference>
<dbReference type="CDD" id="cd17546">
    <property type="entry name" value="REC_hyHK_CKI1_RcsC-like"/>
    <property type="match status" value="1"/>
</dbReference>
<dbReference type="eggNOG" id="COG5002">
    <property type="taxonomic scope" value="Bacteria"/>
</dbReference>
<evidence type="ECO:0000256" key="8">
    <source>
        <dbReference type="ARBA" id="ARBA00022741"/>
    </source>
</evidence>
<comment type="subcellular location">
    <subcellularLocation>
        <location evidence="2">Cell membrane</location>
        <topology evidence="2">Multi-pass membrane protein</topology>
    </subcellularLocation>
</comment>
<evidence type="ECO:0000313" key="24">
    <source>
        <dbReference type="EMBL" id="ACS81314.1"/>
    </source>
</evidence>
<dbReference type="InterPro" id="IPR001789">
    <property type="entry name" value="Sig_transdc_resp-reg_receiver"/>
</dbReference>
<dbReference type="SUPFAM" id="SSF47226">
    <property type="entry name" value="Histidine-containing phosphotransfer domain, HPT domain"/>
    <property type="match status" value="1"/>
</dbReference>
<evidence type="ECO:0000256" key="18">
    <source>
        <dbReference type="SAM" id="Phobius"/>
    </source>
</evidence>
<keyword evidence="7 18" id="KW-0812">Transmembrane</keyword>
<dbReference type="Pfam" id="PF13426">
    <property type="entry name" value="PAS_9"/>
    <property type="match status" value="2"/>
</dbReference>
<evidence type="ECO:0000256" key="6">
    <source>
        <dbReference type="ARBA" id="ARBA00022679"/>
    </source>
</evidence>
<dbReference type="AlphaFoldDB" id="C6C2B3"/>
<evidence type="ECO:0000313" key="25">
    <source>
        <dbReference type="Proteomes" id="UP000002601"/>
    </source>
</evidence>
<evidence type="ECO:0000256" key="9">
    <source>
        <dbReference type="ARBA" id="ARBA00022777"/>
    </source>
</evidence>
<dbReference type="EMBL" id="CP001649">
    <property type="protein sequence ID" value="ACS81314.1"/>
    <property type="molecule type" value="Genomic_DNA"/>
</dbReference>
<dbReference type="GO" id="GO:0000155">
    <property type="term" value="F:phosphorelay sensor kinase activity"/>
    <property type="evidence" value="ECO:0007669"/>
    <property type="project" value="InterPro"/>
</dbReference>
<keyword evidence="13 18" id="KW-0472">Membrane</keyword>
<proteinExistence type="predicted"/>
<dbReference type="Gene3D" id="1.10.287.130">
    <property type="match status" value="1"/>
</dbReference>
<dbReference type="KEGG" id="dsa:Desal_3263"/>
<keyword evidence="9 24" id="KW-0418">Kinase</keyword>
<dbReference type="InterPro" id="IPR003594">
    <property type="entry name" value="HATPase_dom"/>
</dbReference>
<evidence type="ECO:0000256" key="4">
    <source>
        <dbReference type="ARBA" id="ARBA00022475"/>
    </source>
</evidence>
<dbReference type="SMART" id="SM00086">
    <property type="entry name" value="PAC"/>
    <property type="match status" value="2"/>
</dbReference>
<feature type="domain" description="PAS" evidence="21">
    <location>
        <begin position="349"/>
        <end position="380"/>
    </location>
</feature>
<evidence type="ECO:0000259" key="23">
    <source>
        <dbReference type="PROSITE" id="PS50894"/>
    </source>
</evidence>
<dbReference type="SMART" id="SM00448">
    <property type="entry name" value="REC"/>
    <property type="match status" value="1"/>
</dbReference>
<dbReference type="SMART" id="SM00387">
    <property type="entry name" value="HATPase_c"/>
    <property type="match status" value="1"/>
</dbReference>
<dbReference type="InterPro" id="IPR000700">
    <property type="entry name" value="PAS-assoc_C"/>
</dbReference>
<dbReference type="EC" id="2.7.13.3" evidence="3"/>
<dbReference type="InterPro" id="IPR005467">
    <property type="entry name" value="His_kinase_dom"/>
</dbReference>
<dbReference type="SMART" id="SM00091">
    <property type="entry name" value="PAS"/>
    <property type="match status" value="2"/>
</dbReference>
<dbReference type="PROSITE" id="PS50109">
    <property type="entry name" value="HIS_KIN"/>
    <property type="match status" value="1"/>
</dbReference>
<dbReference type="HOGENOM" id="CLU_000445_114_15_7"/>
<evidence type="ECO:0000259" key="22">
    <source>
        <dbReference type="PROSITE" id="PS50113"/>
    </source>
</evidence>
<dbReference type="PANTHER" id="PTHR45339:SF1">
    <property type="entry name" value="HYBRID SIGNAL TRANSDUCTION HISTIDINE KINASE J"/>
    <property type="match status" value="1"/>
</dbReference>
<dbReference type="eggNOG" id="COG0784">
    <property type="taxonomic scope" value="Bacteria"/>
</dbReference>
<name>C6C2B3_MARSD</name>
<keyword evidence="10" id="KW-0067">ATP-binding</keyword>
<dbReference type="InterPro" id="IPR008207">
    <property type="entry name" value="Sig_transdc_His_kin_Hpt_dom"/>
</dbReference>
<dbReference type="Proteomes" id="UP000002601">
    <property type="component" value="Chromosome"/>
</dbReference>
<dbReference type="STRING" id="526222.Desal_3263"/>
<keyword evidence="11 18" id="KW-1133">Transmembrane helix</keyword>
<feature type="domain" description="HPt" evidence="23">
    <location>
        <begin position="902"/>
        <end position="997"/>
    </location>
</feature>
<dbReference type="PROSITE" id="PS50112">
    <property type="entry name" value="PAS"/>
    <property type="match status" value="2"/>
</dbReference>
<sequence length="1083" mass="119786">MIMVGIVTVVSTITLFSYGWNTYRGQSNQLLEKLISQKELIEAVGRFDMEHSKDAHTGGNVSATLSQIFDALSRAHFLGSSELVLGEQRGGKIVFLMARHARDMTGELLGSDRYRLNVKEFAVAIDSQLAEPMRLALSGKTGTLTGEDYRGVLVVAAYTPVNIGGNRFGFVAKVDLREMVRPIWQTSLGIVILAGVLIGWGAWRFLRLVNPVISKLEDEIRANEAMIATSPSGIIVIEDDGQVVQFNTVASQLFGYSKDEVVGQNVKILMPPNIASRHNSFIKRHLDTGERRVIGVGREVEGQRKDGSLFPLHLAIGKMEFQQRVRFIGILTDISALKTAEEGLRQKHRAVEESPVGVIIMDLDGRIEYLNPASLRIHGYHAAVELEGKYFNVFESSEIPTDAYSNMWAQLKAGESWKGELQNKRQDGSLVWVRQHFCPIRMEDGSIKHYLSIQEDVTEFREHRSILEQTVRERTAELEKAKDAAEEGARVKAAFTANMSHEIRTPINAILGFAEVVMQDSDLSSQTAGHVGTILSSAKSLLGIINDILDVSKMESGKFALEIVCFHLPNALADALRTLEHRADEKSLKLALDYDVNLSTRFMGDPTRLRQVVLNLAGNAVKFTEHGSITIGVEVGDAPEILHFFVSDTGIGMTEKQVAKVFDSFSQADESTTRRFGGTGLGTTISKQIVEMMDGEIWVESQLGKGSVFHFTVRMPEADEGGQCLFEDGLSLFDDYVSPRLFHILLAEDIEANASLAILRLEQQGHVVKWVENGQEAVDELLANEYDLVLMDVMMPEMDGLEATRQIRKREHVSGEHVPVLALTASVMREDHVKCIDSGMDGVEAKPVDFRSLFISMEKAVPEGKGRPNLSRVIGVGSPDEIDFTPVDGSIDHEKALKTWRDSDAFAKALCNFAEVRADDAQEIATLLEEYPEDGEPARRVAHALKGLAGNLSIDRVAELAKEVDRHLKVGDRASAQALLGRLDDSLKEVVSIIGNLVLPEKGSKEVVKSFNADEIRLLMEELLLVLDELNPDAVEPVLSSLAKYVGSRKLSSIQRDIDIFDFEKAKEKVKIMASELGIEMEL</sequence>
<dbReference type="InterPro" id="IPR003661">
    <property type="entry name" value="HisK_dim/P_dom"/>
</dbReference>
<dbReference type="SUPFAM" id="SSF47384">
    <property type="entry name" value="Homodimeric domain of signal transducing histidine kinase"/>
    <property type="match status" value="1"/>
</dbReference>
<keyword evidence="12" id="KW-0902">Two-component regulatory system</keyword>
<dbReference type="PROSITE" id="PS50113">
    <property type="entry name" value="PAC"/>
    <property type="match status" value="2"/>
</dbReference>
<dbReference type="PANTHER" id="PTHR45339">
    <property type="entry name" value="HYBRID SIGNAL TRANSDUCTION HISTIDINE KINASE J"/>
    <property type="match status" value="1"/>
</dbReference>
<dbReference type="Gene3D" id="1.20.120.160">
    <property type="entry name" value="HPT domain"/>
    <property type="match status" value="1"/>
</dbReference>
<feature type="transmembrane region" description="Helical" evidence="18">
    <location>
        <begin position="183"/>
        <end position="203"/>
    </location>
</feature>
<dbReference type="PRINTS" id="PR00344">
    <property type="entry name" value="BCTRLSENSOR"/>
</dbReference>
<dbReference type="InterPro" id="IPR036890">
    <property type="entry name" value="HATPase_C_sf"/>
</dbReference>
<comment type="function">
    <text evidence="14">Putative oxygen sensor; modulates the activity of FixJ, a transcriptional activator of nitrogen fixation fixK gene. FixL probably acts as a kinase that phosphorylates FixJ.</text>
</comment>
<feature type="domain" description="PAC" evidence="22">
    <location>
        <begin position="296"/>
        <end position="346"/>
    </location>
</feature>
<evidence type="ECO:0000256" key="17">
    <source>
        <dbReference type="PROSITE-ProRule" id="PRU00169"/>
    </source>
</evidence>
<dbReference type="GO" id="GO:0005886">
    <property type="term" value="C:plasma membrane"/>
    <property type="evidence" value="ECO:0007669"/>
    <property type="project" value="UniProtKB-SubCell"/>
</dbReference>
<comment type="catalytic activity">
    <reaction evidence="1">
        <text>ATP + protein L-histidine = ADP + protein N-phospho-L-histidine.</text>
        <dbReference type="EC" id="2.7.13.3"/>
    </reaction>
</comment>
<dbReference type="Gene3D" id="3.30.565.10">
    <property type="entry name" value="Histidine kinase-like ATPase, C-terminal domain"/>
    <property type="match status" value="1"/>
</dbReference>
<dbReference type="InterPro" id="IPR004358">
    <property type="entry name" value="Sig_transdc_His_kin-like_C"/>
</dbReference>
<keyword evidence="8" id="KW-0547">Nucleotide-binding</keyword>
<keyword evidence="4" id="KW-1003">Cell membrane</keyword>
<dbReference type="Pfam" id="PF00512">
    <property type="entry name" value="HisKA"/>
    <property type="match status" value="1"/>
</dbReference>
<dbReference type="InterPro" id="IPR036097">
    <property type="entry name" value="HisK_dim/P_sf"/>
</dbReference>
<dbReference type="SMART" id="SM00388">
    <property type="entry name" value="HisKA"/>
    <property type="match status" value="1"/>
</dbReference>
<evidence type="ECO:0000259" key="19">
    <source>
        <dbReference type="PROSITE" id="PS50109"/>
    </source>
</evidence>
<evidence type="ECO:0000256" key="7">
    <source>
        <dbReference type="ARBA" id="ARBA00022692"/>
    </source>
</evidence>
<keyword evidence="5 17" id="KW-0597">Phosphoprotein</keyword>
<evidence type="ECO:0000256" key="1">
    <source>
        <dbReference type="ARBA" id="ARBA00000085"/>
    </source>
</evidence>
<evidence type="ECO:0000256" key="3">
    <source>
        <dbReference type="ARBA" id="ARBA00012438"/>
    </source>
</evidence>
<feature type="modified residue" description="4-aspartylphosphate" evidence="17">
    <location>
        <position position="792"/>
    </location>
</feature>
<dbReference type="Pfam" id="PF02518">
    <property type="entry name" value="HATPase_c"/>
    <property type="match status" value="1"/>
</dbReference>
<evidence type="ECO:0000256" key="14">
    <source>
        <dbReference type="ARBA" id="ARBA00059827"/>
    </source>
</evidence>
<evidence type="ECO:0000259" key="21">
    <source>
        <dbReference type="PROSITE" id="PS50112"/>
    </source>
</evidence>
<dbReference type="InterPro" id="IPR001610">
    <property type="entry name" value="PAC"/>
</dbReference>
<dbReference type="CDD" id="cd16922">
    <property type="entry name" value="HATPase_EvgS-ArcB-TorS-like"/>
    <property type="match status" value="1"/>
</dbReference>
<dbReference type="InterPro" id="IPR036641">
    <property type="entry name" value="HPT_dom_sf"/>
</dbReference>
<keyword evidence="6" id="KW-0808">Transferase</keyword>
<dbReference type="InterPro" id="IPR000014">
    <property type="entry name" value="PAS"/>
</dbReference>
<feature type="domain" description="Response regulatory" evidence="20">
    <location>
        <begin position="743"/>
        <end position="861"/>
    </location>
</feature>
<dbReference type="InterPro" id="IPR035965">
    <property type="entry name" value="PAS-like_dom_sf"/>
</dbReference>
<dbReference type="CDD" id="cd00082">
    <property type="entry name" value="HisKA"/>
    <property type="match status" value="1"/>
</dbReference>
<dbReference type="SUPFAM" id="SSF55874">
    <property type="entry name" value="ATPase domain of HSP90 chaperone/DNA topoisomerase II/histidine kinase"/>
    <property type="match status" value="1"/>
</dbReference>
<dbReference type="FunFam" id="3.30.450.20:FF:000060">
    <property type="entry name" value="Sensor protein FixL"/>
    <property type="match status" value="1"/>
</dbReference>
<dbReference type="GO" id="GO:0005524">
    <property type="term" value="F:ATP binding"/>
    <property type="evidence" value="ECO:0007669"/>
    <property type="project" value="UniProtKB-KW"/>
</dbReference>
<dbReference type="SUPFAM" id="SSF55785">
    <property type="entry name" value="PYP-like sensor domain (PAS domain)"/>
    <property type="match status" value="2"/>
</dbReference>
<dbReference type="InterPro" id="IPR011006">
    <property type="entry name" value="CheY-like_superfamily"/>
</dbReference>
<evidence type="ECO:0000256" key="11">
    <source>
        <dbReference type="ARBA" id="ARBA00022989"/>
    </source>
</evidence>
<accession>C6C2B3</accession>
<feature type="domain" description="Histidine kinase" evidence="19">
    <location>
        <begin position="498"/>
        <end position="717"/>
    </location>
</feature>
<evidence type="ECO:0000256" key="10">
    <source>
        <dbReference type="ARBA" id="ARBA00022840"/>
    </source>
</evidence>
<evidence type="ECO:0000256" key="5">
    <source>
        <dbReference type="ARBA" id="ARBA00022553"/>
    </source>
</evidence>
<dbReference type="SUPFAM" id="SSF52172">
    <property type="entry name" value="CheY-like"/>
    <property type="match status" value="1"/>
</dbReference>
<dbReference type="NCBIfam" id="TIGR00229">
    <property type="entry name" value="sensory_box"/>
    <property type="match status" value="2"/>
</dbReference>
<evidence type="ECO:0000256" key="2">
    <source>
        <dbReference type="ARBA" id="ARBA00004651"/>
    </source>
</evidence>
<dbReference type="Gene3D" id="3.40.50.2300">
    <property type="match status" value="1"/>
</dbReference>
<evidence type="ECO:0000256" key="16">
    <source>
        <dbReference type="PROSITE-ProRule" id="PRU00110"/>
    </source>
</evidence>
<feature type="modified residue" description="Phosphohistidine" evidence="16">
    <location>
        <position position="943"/>
    </location>
</feature>